<sequence>MNKRILSLVCIILHVLLAVSIYCSQQKVSNVGNKSVRGIKEGNRRNEKNSIEFTNYNISERDIQVDEYLNTALNIITEIKKKTVYLNDYIAKNPKALKFVLLLKQELKQLPNDKKYPFVITVSMENIMQEFPINDPKDLKALLRIIESLGNHHPIDI</sequence>
<evidence type="ECO:0000313" key="3">
    <source>
        <dbReference type="EMBL" id="CAD2105308.1"/>
    </source>
</evidence>
<protein>
    <submittedName>
        <fullName evidence="3">Fam-c protein</fullName>
    </submittedName>
</protein>
<dbReference type="NCBIfam" id="TIGR01601">
    <property type="entry name" value="PYST-C1"/>
    <property type="match status" value="1"/>
</dbReference>
<dbReference type="InterPro" id="IPR006488">
    <property type="entry name" value="PYST-C1_N"/>
</dbReference>
<evidence type="ECO:0000259" key="2">
    <source>
        <dbReference type="Pfam" id="PF09690"/>
    </source>
</evidence>
<evidence type="ECO:0000313" key="4">
    <source>
        <dbReference type="Proteomes" id="UP000515697"/>
    </source>
</evidence>
<dbReference type="VEuPathDB" id="PlasmoDB:PVLDE_0904890"/>
<accession>A0A6V7T0G2</accession>
<dbReference type="AlphaFoldDB" id="A0A6V7T0G2"/>
<dbReference type="VEuPathDB" id="PlasmoDB:PVBDA_0904740"/>
<feature type="signal peptide" evidence="1">
    <location>
        <begin position="1"/>
        <end position="18"/>
    </location>
</feature>
<proteinExistence type="predicted"/>
<name>A0A6V7T0G2_PLAVN</name>
<dbReference type="VEuPathDB" id="PlasmoDB:PVPCR_0904810"/>
<evidence type="ECO:0000256" key="1">
    <source>
        <dbReference type="SAM" id="SignalP"/>
    </source>
</evidence>
<reference evidence="3 4" key="1">
    <citation type="submission" date="2020-08" db="EMBL/GenBank/DDBJ databases">
        <authorList>
            <person name="Ramaprasad A."/>
        </authorList>
    </citation>
    <scope>NUCLEOTIDE SEQUENCE [LARGE SCALE GENOMIC DNA]</scope>
</reference>
<feature type="chain" id="PRO_5027989602" evidence="1">
    <location>
        <begin position="19"/>
        <end position="157"/>
    </location>
</feature>
<dbReference type="VEuPathDB" id="PlasmoDB:PVSEL_0904790"/>
<organism evidence="3 4">
    <name type="scientific">Plasmodium vinckei</name>
    <dbReference type="NCBI Taxonomy" id="5860"/>
    <lineage>
        <taxon>Eukaryota</taxon>
        <taxon>Sar</taxon>
        <taxon>Alveolata</taxon>
        <taxon>Apicomplexa</taxon>
        <taxon>Aconoidasida</taxon>
        <taxon>Haemosporida</taxon>
        <taxon>Plasmodiidae</taxon>
        <taxon>Plasmodium</taxon>
        <taxon>Plasmodium (Vinckeia)</taxon>
    </lineage>
</organism>
<dbReference type="Pfam" id="PF09690">
    <property type="entry name" value="PYST-C1"/>
    <property type="match status" value="1"/>
</dbReference>
<gene>
    <name evidence="3" type="ORF">PVSEL_0904790</name>
</gene>
<keyword evidence="1" id="KW-0732">Signal</keyword>
<dbReference type="EMBL" id="LR865430">
    <property type="protein sequence ID" value="CAD2105308.1"/>
    <property type="molecule type" value="Genomic_DNA"/>
</dbReference>
<feature type="domain" description="PYST-C1-like N-terminal" evidence="2">
    <location>
        <begin position="27"/>
        <end position="53"/>
    </location>
</feature>
<dbReference type="Proteomes" id="UP000515697">
    <property type="component" value="Chromosome PVSEL_09"/>
</dbReference>